<feature type="compositionally biased region" description="Basic and acidic residues" evidence="1">
    <location>
        <begin position="26"/>
        <end position="38"/>
    </location>
</feature>
<reference evidence="3 4" key="1">
    <citation type="journal article" date="2010" name="Proc. Natl. Acad. Sci. U.S.A.">
        <title>Insights into evolution of multicellular fungi from the assembled chromosomes of the mushroom Coprinopsis cinerea (Coprinus cinereus).</title>
        <authorList>
            <person name="Stajich J.E."/>
            <person name="Wilke S.K."/>
            <person name="Ahren D."/>
            <person name="Au C.H."/>
            <person name="Birren B.W."/>
            <person name="Borodovsky M."/>
            <person name="Burns C."/>
            <person name="Canback B."/>
            <person name="Casselton L.A."/>
            <person name="Cheng C.K."/>
            <person name="Deng J."/>
            <person name="Dietrich F.S."/>
            <person name="Fargo D.C."/>
            <person name="Farman M.L."/>
            <person name="Gathman A.C."/>
            <person name="Goldberg J."/>
            <person name="Guigo R."/>
            <person name="Hoegger P.J."/>
            <person name="Hooker J.B."/>
            <person name="Huggins A."/>
            <person name="James T.Y."/>
            <person name="Kamada T."/>
            <person name="Kilaru S."/>
            <person name="Kodira C."/>
            <person name="Kues U."/>
            <person name="Kupfer D."/>
            <person name="Kwan H.S."/>
            <person name="Lomsadze A."/>
            <person name="Li W."/>
            <person name="Lilly W.W."/>
            <person name="Ma L.J."/>
            <person name="Mackey A.J."/>
            <person name="Manning G."/>
            <person name="Martin F."/>
            <person name="Muraguchi H."/>
            <person name="Natvig D.O."/>
            <person name="Palmerini H."/>
            <person name="Ramesh M.A."/>
            <person name="Rehmeyer C.J."/>
            <person name="Roe B.A."/>
            <person name="Shenoy N."/>
            <person name="Stanke M."/>
            <person name="Ter-Hovhannisyan V."/>
            <person name="Tunlid A."/>
            <person name="Velagapudi R."/>
            <person name="Vision T.J."/>
            <person name="Zeng Q."/>
            <person name="Zolan M.E."/>
            <person name="Pukkila P.J."/>
        </authorList>
    </citation>
    <scope>NUCLEOTIDE SEQUENCE [LARGE SCALE GENOMIC DNA]</scope>
    <source>
        <strain evidence="4">Okayama-7 / 130 / ATCC MYA-4618 / FGSC 9003</strain>
    </source>
</reference>
<evidence type="ECO:0000313" key="4">
    <source>
        <dbReference type="Proteomes" id="UP000001861"/>
    </source>
</evidence>
<dbReference type="Proteomes" id="UP000001861">
    <property type="component" value="Unassembled WGS sequence"/>
</dbReference>
<feature type="compositionally biased region" description="Basic residues" evidence="1">
    <location>
        <begin position="150"/>
        <end position="164"/>
    </location>
</feature>
<dbReference type="OrthoDB" id="2538110at2759"/>
<evidence type="ECO:0000256" key="1">
    <source>
        <dbReference type="SAM" id="MobiDB-lite"/>
    </source>
</evidence>
<feature type="compositionally biased region" description="Pro residues" evidence="1">
    <location>
        <begin position="52"/>
        <end position="68"/>
    </location>
</feature>
<dbReference type="AlphaFoldDB" id="A8P0V7"/>
<sequence>MGVSDSDLDEKKPLLNEQESNDEVDDSKTKEKEPVSDEEHSDSEDEKSEPQPQRPASPDPRFNPPPPSPLKRFLLIVFVTFLLWLAYALRQHHIRKKNKPQIIYASRYSKEYKYRPAASPIITETLKDGRIRIRGASPEPTQPPPPPPPPKKRRTRRRRKAKKH</sequence>
<proteinExistence type="predicted"/>
<dbReference type="RefSeq" id="XP_001837976.1">
    <property type="nucleotide sequence ID" value="XM_001837924.2"/>
</dbReference>
<keyword evidence="2" id="KW-0472">Membrane</keyword>
<evidence type="ECO:0000256" key="2">
    <source>
        <dbReference type="SAM" id="Phobius"/>
    </source>
</evidence>
<dbReference type="GeneID" id="6014541"/>
<dbReference type="InParanoid" id="A8P0V7"/>
<name>A8P0V7_COPC7</name>
<keyword evidence="4" id="KW-1185">Reference proteome</keyword>
<dbReference type="VEuPathDB" id="FungiDB:CC1G_09527"/>
<feature type="region of interest" description="Disordered" evidence="1">
    <location>
        <begin position="128"/>
        <end position="164"/>
    </location>
</feature>
<accession>A8P0V7</accession>
<gene>
    <name evidence="3" type="ORF">CC1G_09527</name>
</gene>
<keyword evidence="2" id="KW-1133">Transmembrane helix</keyword>
<dbReference type="KEGG" id="cci:CC1G_09527"/>
<feature type="compositionally biased region" description="Pro residues" evidence="1">
    <location>
        <begin position="140"/>
        <end position="149"/>
    </location>
</feature>
<feature type="region of interest" description="Disordered" evidence="1">
    <location>
        <begin position="1"/>
        <end position="68"/>
    </location>
</feature>
<dbReference type="STRING" id="240176.A8P0V7"/>
<dbReference type="EMBL" id="AACS02000006">
    <property type="protein sequence ID" value="EAU83858.1"/>
    <property type="molecule type" value="Genomic_DNA"/>
</dbReference>
<comment type="caution">
    <text evidence="3">The sequence shown here is derived from an EMBL/GenBank/DDBJ whole genome shotgun (WGS) entry which is preliminary data.</text>
</comment>
<evidence type="ECO:0000313" key="3">
    <source>
        <dbReference type="EMBL" id="EAU83858.1"/>
    </source>
</evidence>
<feature type="transmembrane region" description="Helical" evidence="2">
    <location>
        <begin position="70"/>
        <end position="89"/>
    </location>
</feature>
<protein>
    <submittedName>
        <fullName evidence="3">Uncharacterized protein</fullName>
    </submittedName>
</protein>
<keyword evidence="2" id="KW-0812">Transmembrane</keyword>
<organism evidence="3 4">
    <name type="scientific">Coprinopsis cinerea (strain Okayama-7 / 130 / ATCC MYA-4618 / FGSC 9003)</name>
    <name type="common">Inky cap fungus</name>
    <name type="synonym">Hormographiella aspergillata</name>
    <dbReference type="NCBI Taxonomy" id="240176"/>
    <lineage>
        <taxon>Eukaryota</taxon>
        <taxon>Fungi</taxon>
        <taxon>Dikarya</taxon>
        <taxon>Basidiomycota</taxon>
        <taxon>Agaricomycotina</taxon>
        <taxon>Agaricomycetes</taxon>
        <taxon>Agaricomycetidae</taxon>
        <taxon>Agaricales</taxon>
        <taxon>Agaricineae</taxon>
        <taxon>Psathyrellaceae</taxon>
        <taxon>Coprinopsis</taxon>
    </lineage>
</organism>
<dbReference type="eggNOG" id="ENOG502STQG">
    <property type="taxonomic scope" value="Eukaryota"/>
</dbReference>
<dbReference type="OMA" id="EHKFRPA"/>